<dbReference type="GeneID" id="70220853"/>
<dbReference type="AlphaFoldDB" id="A0A9P9JQY6"/>
<evidence type="ECO:0000313" key="1">
    <source>
        <dbReference type="EMBL" id="KAH7220500.1"/>
    </source>
</evidence>
<organism evidence="1 2">
    <name type="scientific">Fusarium redolens</name>
    <dbReference type="NCBI Taxonomy" id="48865"/>
    <lineage>
        <taxon>Eukaryota</taxon>
        <taxon>Fungi</taxon>
        <taxon>Dikarya</taxon>
        <taxon>Ascomycota</taxon>
        <taxon>Pezizomycotina</taxon>
        <taxon>Sordariomycetes</taxon>
        <taxon>Hypocreomycetidae</taxon>
        <taxon>Hypocreales</taxon>
        <taxon>Nectriaceae</taxon>
        <taxon>Fusarium</taxon>
        <taxon>Fusarium redolens species complex</taxon>
    </lineage>
</organism>
<comment type="caution">
    <text evidence="1">The sequence shown here is derived from an EMBL/GenBank/DDBJ whole genome shotgun (WGS) entry which is preliminary data.</text>
</comment>
<dbReference type="RefSeq" id="XP_046042104.1">
    <property type="nucleotide sequence ID" value="XM_046190899.1"/>
</dbReference>
<dbReference type="Proteomes" id="UP000720189">
    <property type="component" value="Unassembled WGS sequence"/>
</dbReference>
<dbReference type="OrthoDB" id="3485856at2759"/>
<name>A0A9P9JQY6_FUSRE</name>
<keyword evidence="2" id="KW-1185">Reference proteome</keyword>
<protein>
    <submittedName>
        <fullName evidence="1">Uncharacterized protein</fullName>
    </submittedName>
</protein>
<gene>
    <name evidence="1" type="ORF">BKA55DRAFT_546280</name>
</gene>
<reference evidence="1" key="1">
    <citation type="journal article" date="2021" name="Nat. Commun.">
        <title>Genetic determinants of endophytism in the Arabidopsis root mycobiome.</title>
        <authorList>
            <person name="Mesny F."/>
            <person name="Miyauchi S."/>
            <person name="Thiergart T."/>
            <person name="Pickel B."/>
            <person name="Atanasova L."/>
            <person name="Karlsson M."/>
            <person name="Huettel B."/>
            <person name="Barry K.W."/>
            <person name="Haridas S."/>
            <person name="Chen C."/>
            <person name="Bauer D."/>
            <person name="Andreopoulos W."/>
            <person name="Pangilinan J."/>
            <person name="LaButti K."/>
            <person name="Riley R."/>
            <person name="Lipzen A."/>
            <person name="Clum A."/>
            <person name="Drula E."/>
            <person name="Henrissat B."/>
            <person name="Kohler A."/>
            <person name="Grigoriev I.V."/>
            <person name="Martin F.M."/>
            <person name="Hacquard S."/>
        </authorList>
    </citation>
    <scope>NUCLEOTIDE SEQUENCE</scope>
    <source>
        <strain evidence="1">MPI-CAGE-AT-0023</strain>
    </source>
</reference>
<proteinExistence type="predicted"/>
<dbReference type="EMBL" id="JAGMUX010000028">
    <property type="protein sequence ID" value="KAH7220500.1"/>
    <property type="molecule type" value="Genomic_DNA"/>
</dbReference>
<evidence type="ECO:0000313" key="2">
    <source>
        <dbReference type="Proteomes" id="UP000720189"/>
    </source>
</evidence>
<sequence>MADKRGSSAAPEMNGSPHASALIPCIPDNILECHQRLESGIAGPYFVSLPLEPHLLESICPQLDQLFRRYDYDADAGVMTIRMPSKFHDDFATEFGLVVQQLIDGILLTVPNAPRITNRQSRLVKLWEHNKGKQGRRCFPDGQFKDDRAGKPGLIFEVGYSQTGDSVEKVAKDYIVGTKGAVTTVVCFDLKYNQGHSFVSIWRAR</sequence>
<accession>A0A9P9JQY6</accession>